<keyword evidence="1" id="KW-0175">Coiled coil</keyword>
<feature type="compositionally biased region" description="Polar residues" evidence="2">
    <location>
        <begin position="30"/>
        <end position="41"/>
    </location>
</feature>
<evidence type="ECO:0000313" key="3">
    <source>
        <dbReference type="EMBL" id="OQE17576.1"/>
    </source>
</evidence>
<feature type="compositionally biased region" description="Basic residues" evidence="2">
    <location>
        <begin position="1"/>
        <end position="12"/>
    </location>
</feature>
<dbReference type="Proteomes" id="UP000191285">
    <property type="component" value="Unassembled WGS sequence"/>
</dbReference>
<gene>
    <name evidence="3" type="ORF">PENSTE_c020G02478</name>
</gene>
<reference evidence="4" key="1">
    <citation type="journal article" date="2017" name="Nat. Microbiol.">
        <title>Global analysis of biosynthetic gene clusters reveals vast potential of secondary metabolite production in Penicillium species.</title>
        <authorList>
            <person name="Nielsen J.C."/>
            <person name="Grijseels S."/>
            <person name="Prigent S."/>
            <person name="Ji B."/>
            <person name="Dainat J."/>
            <person name="Nielsen K.F."/>
            <person name="Frisvad J.C."/>
            <person name="Workman M."/>
            <person name="Nielsen J."/>
        </authorList>
    </citation>
    <scope>NUCLEOTIDE SEQUENCE [LARGE SCALE GENOMIC DNA]</scope>
    <source>
        <strain evidence="4">IBT 24891</strain>
    </source>
</reference>
<feature type="coiled-coil region" evidence="1">
    <location>
        <begin position="521"/>
        <end position="594"/>
    </location>
</feature>
<dbReference type="STRING" id="303698.A0A1V6SU65"/>
<dbReference type="EMBL" id="MLKD01000020">
    <property type="protein sequence ID" value="OQE17576.1"/>
    <property type="molecule type" value="Genomic_DNA"/>
</dbReference>
<feature type="region of interest" description="Disordered" evidence="2">
    <location>
        <begin position="227"/>
        <end position="257"/>
    </location>
</feature>
<sequence>METRLSCKKRRNSSISGSSGELPVSHRTRQATATEIISKTTPSEHLRSKQEKCTPRKSRKRVRFSDPGPFLHDTTACSTGLTPAMKRTSFGPSPAKLSRRGNQTPSRNARRKSAPTPRSLRAFDPVEEYDEYSTERVHQFTPLRQILDSRTQRRIRRFGLSDEINQIEREKRDDRKFEKTLFSLRQERDDLQRQLRLMQQRGEISDESVLASSESYWLSPYVQHPQIESDTPMAHGEHPVNSSRAQESPFPPASEGETCTLNESAILVSSSPDCRAMREYNTPDSDNLIYEEEETIINAATQTSFDASPEDSDVNRLTLDLKAARSEKEKLFSRCRSEMATFGDDRMDDILRLPSPPQDFCDEIVSILTNALSRAFEATEALEGINQECSNLGFSGGSAEEIVFDIKSSLRSARLELERAIPGETADAGLEDGKATLSALVRRVRLLASDLRTERNNHHGSLGREKALRGNFDDLLYRYEAAANKISKLEDSIASSASDMLHTRMRLQELENEDQEKTIGIDRLNTALDKYHDDMKSLESLVNKLEDENVAAKTQYRQQIEKLKKQVASERQRRSQTEASASEYETRIRLLEETVEYNRIKACDLIAQVENLEKEHQIASGALEMKSSEQLQQHERETGTLNVRISELNTSLDGIKVEASRLRRVNAGLEEQLRNEIEARDELLDKWAAEQARSFAFMKESVNSERRRSKVRAANWELQSDDLMSDGTTIAGSEPITPVSMTRFVDVECGRGKDRKRMDSGVGLLTSEDLSSDDASDLRRELDSDIDLPTLDLIDA</sequence>
<protein>
    <submittedName>
        <fullName evidence="3">Uncharacterized protein</fullName>
    </submittedName>
</protein>
<proteinExistence type="predicted"/>
<keyword evidence="4" id="KW-1185">Reference proteome</keyword>
<feature type="coiled-coil region" evidence="1">
    <location>
        <begin position="652"/>
        <end position="686"/>
    </location>
</feature>
<accession>A0A1V6SU65</accession>
<evidence type="ECO:0000256" key="2">
    <source>
        <dbReference type="SAM" id="MobiDB-lite"/>
    </source>
</evidence>
<evidence type="ECO:0000256" key="1">
    <source>
        <dbReference type="SAM" id="Coils"/>
    </source>
</evidence>
<comment type="caution">
    <text evidence="3">The sequence shown here is derived from an EMBL/GenBank/DDBJ whole genome shotgun (WGS) entry which is preliminary data.</text>
</comment>
<dbReference type="AlphaFoldDB" id="A0A1V6SU65"/>
<feature type="region of interest" description="Disordered" evidence="2">
    <location>
        <begin position="753"/>
        <end position="781"/>
    </location>
</feature>
<evidence type="ECO:0000313" key="4">
    <source>
        <dbReference type="Proteomes" id="UP000191285"/>
    </source>
</evidence>
<feature type="region of interest" description="Disordered" evidence="2">
    <location>
        <begin position="1"/>
        <end position="118"/>
    </location>
</feature>
<organism evidence="3 4">
    <name type="scientific">Penicillium steckii</name>
    <dbReference type="NCBI Taxonomy" id="303698"/>
    <lineage>
        <taxon>Eukaryota</taxon>
        <taxon>Fungi</taxon>
        <taxon>Dikarya</taxon>
        <taxon>Ascomycota</taxon>
        <taxon>Pezizomycotina</taxon>
        <taxon>Eurotiomycetes</taxon>
        <taxon>Eurotiomycetidae</taxon>
        <taxon>Eurotiales</taxon>
        <taxon>Aspergillaceae</taxon>
        <taxon>Penicillium</taxon>
    </lineage>
</organism>
<feature type="compositionally biased region" description="Basic and acidic residues" evidence="2">
    <location>
        <begin position="42"/>
        <end position="54"/>
    </location>
</feature>
<dbReference type="OrthoDB" id="3532430at2759"/>
<name>A0A1V6SU65_9EURO</name>